<dbReference type="NCBIfam" id="TIGR00061">
    <property type="entry name" value="L21"/>
    <property type="match status" value="1"/>
</dbReference>
<evidence type="ECO:0000256" key="5">
    <source>
        <dbReference type="ARBA" id="ARBA00022980"/>
    </source>
</evidence>
<dbReference type="InterPro" id="IPR001787">
    <property type="entry name" value="Ribosomal_bL21"/>
</dbReference>
<organism evidence="9">
    <name type="scientific">Polysiphonia sp</name>
    <dbReference type="NCBI Taxonomy" id="1967842"/>
    <lineage>
        <taxon>Eukaryota</taxon>
        <taxon>Rhodophyta</taxon>
        <taxon>Florideophyceae</taxon>
        <taxon>Rhodymeniophycidae</taxon>
        <taxon>Ceramiales</taxon>
        <taxon>Rhodomelaceae</taxon>
        <taxon>Polysiphonioideae</taxon>
        <taxon>Polysiphonia</taxon>
    </lineage>
</organism>
<proteinExistence type="inferred from homology"/>
<dbReference type="AlphaFoldDB" id="A0A1Z1MU78"/>
<dbReference type="GO" id="GO:0003735">
    <property type="term" value="F:structural constituent of ribosome"/>
    <property type="evidence" value="ECO:0007669"/>
    <property type="project" value="InterPro"/>
</dbReference>
<evidence type="ECO:0000256" key="4">
    <source>
        <dbReference type="ARBA" id="ARBA00022884"/>
    </source>
</evidence>
<dbReference type="GO" id="GO:0019843">
    <property type="term" value="F:rRNA binding"/>
    <property type="evidence" value="ECO:0007669"/>
    <property type="project" value="UniProtKB-UniRule"/>
</dbReference>
<evidence type="ECO:0000256" key="8">
    <source>
        <dbReference type="RuleBase" id="RU000563"/>
    </source>
</evidence>
<protein>
    <recommendedName>
        <fullName evidence="7">Large ribosomal subunit protein bL21c</fullName>
    </recommendedName>
</protein>
<dbReference type="GO" id="GO:0005762">
    <property type="term" value="C:mitochondrial large ribosomal subunit"/>
    <property type="evidence" value="ECO:0007669"/>
    <property type="project" value="TreeGrafter"/>
</dbReference>
<comment type="subcellular location">
    <subcellularLocation>
        <location evidence="7">Plastid</location>
        <location evidence="7">Chloroplast</location>
    </subcellularLocation>
</comment>
<comment type="function">
    <text evidence="7 8">This protein binds to 23S rRNA.</text>
</comment>
<dbReference type="InterPro" id="IPR028909">
    <property type="entry name" value="bL21-like"/>
</dbReference>
<reference evidence="9" key="1">
    <citation type="journal article" date="2017" name="J. Phycol.">
        <title>Analysis of chloroplast genomes and a supermatrix inform reclassification of the Rhodomelaceae (Rhodophyta).</title>
        <authorList>
            <person name="Diaz-Tapia P."/>
            <person name="Maggs C.A."/>
            <person name="West J.A."/>
            <person name="Verbruggen H."/>
        </authorList>
    </citation>
    <scope>NUCLEOTIDE SEQUENCE</scope>
    <source>
        <strain evidence="9">PD1760</strain>
    </source>
</reference>
<evidence type="ECO:0000256" key="3">
    <source>
        <dbReference type="ARBA" id="ARBA00022730"/>
    </source>
</evidence>
<evidence type="ECO:0000256" key="2">
    <source>
        <dbReference type="ARBA" id="ARBA00022640"/>
    </source>
</evidence>
<dbReference type="PANTHER" id="PTHR21349:SF7">
    <property type="entry name" value="LARGE RIBOSOMAL SUBUNIT PROTEIN BL21C"/>
    <property type="match status" value="1"/>
</dbReference>
<accession>A0A1Z1MU78</accession>
<geneLocation type="chloroplast" evidence="9"/>
<dbReference type="PANTHER" id="PTHR21349">
    <property type="entry name" value="50S RIBOSOMAL PROTEIN L21"/>
    <property type="match status" value="1"/>
</dbReference>
<keyword evidence="5 7" id="KW-0689">Ribosomal protein</keyword>
<keyword evidence="2 9" id="KW-0934">Plastid</keyword>
<dbReference type="InterPro" id="IPR018258">
    <property type="entry name" value="Ribosomal_bL21_CS"/>
</dbReference>
<evidence type="ECO:0000256" key="7">
    <source>
        <dbReference type="HAMAP-Rule" id="MF_01363"/>
    </source>
</evidence>
<dbReference type="Pfam" id="PF00829">
    <property type="entry name" value="Ribosomal_L21p"/>
    <property type="match status" value="1"/>
</dbReference>
<dbReference type="SUPFAM" id="SSF141091">
    <property type="entry name" value="L21p-like"/>
    <property type="match status" value="1"/>
</dbReference>
<keyword evidence="4 7" id="KW-0694">RNA-binding</keyword>
<dbReference type="PROSITE" id="PS01169">
    <property type="entry name" value="RIBOSOMAL_L21"/>
    <property type="match status" value="1"/>
</dbReference>
<keyword evidence="9" id="KW-0150">Chloroplast</keyword>
<comment type="similarity">
    <text evidence="1 7 8">Belongs to the bacterial ribosomal protein bL21 family.</text>
</comment>
<evidence type="ECO:0000256" key="1">
    <source>
        <dbReference type="ARBA" id="ARBA00008563"/>
    </source>
</evidence>
<evidence type="ECO:0000313" key="9">
    <source>
        <dbReference type="EMBL" id="ARW69244.1"/>
    </source>
</evidence>
<dbReference type="GO" id="GO:0006412">
    <property type="term" value="P:translation"/>
    <property type="evidence" value="ECO:0007669"/>
    <property type="project" value="UniProtKB-UniRule"/>
</dbReference>
<sequence>MTYAIVDIGGNQIFVEPKKFYDIDYIPSNPGDLICLKRVLFLSNSYTFQVGTPCINNILVKATILRHFKSKKVAVFKMKSKKNYRVKRGHRQKFTRIFIEDINI</sequence>
<keyword evidence="6 7" id="KW-0687">Ribonucleoprotein</keyword>
<dbReference type="GO" id="GO:0009507">
    <property type="term" value="C:chloroplast"/>
    <property type="evidence" value="ECO:0007669"/>
    <property type="project" value="UniProtKB-SubCell"/>
</dbReference>
<dbReference type="EMBL" id="MF101456">
    <property type="protein sequence ID" value="ARW69244.1"/>
    <property type="molecule type" value="Genomic_DNA"/>
</dbReference>
<evidence type="ECO:0000256" key="6">
    <source>
        <dbReference type="ARBA" id="ARBA00023274"/>
    </source>
</evidence>
<name>A0A1Z1MU78_9FLOR</name>
<gene>
    <name evidence="7 9" type="primary">rpl21</name>
</gene>
<dbReference type="HAMAP" id="MF_01363">
    <property type="entry name" value="Ribosomal_bL21"/>
    <property type="match status" value="1"/>
</dbReference>
<comment type="subunit">
    <text evidence="7 8">Part of the 50S ribosomal subunit.</text>
</comment>
<dbReference type="InterPro" id="IPR036164">
    <property type="entry name" value="bL21-like_sf"/>
</dbReference>
<keyword evidence="3 7" id="KW-0699">rRNA-binding</keyword>